<evidence type="ECO:0000256" key="4">
    <source>
        <dbReference type="SAM" id="MobiDB-lite"/>
    </source>
</evidence>
<dbReference type="InterPro" id="IPR010754">
    <property type="entry name" value="OPA3-like"/>
</dbReference>
<dbReference type="PANTHER" id="PTHR12499:SF0">
    <property type="entry name" value="OPTIC ATROPHY 3 PROTEIN"/>
    <property type="match status" value="1"/>
</dbReference>
<evidence type="ECO:0000313" key="6">
    <source>
        <dbReference type="Proteomes" id="UP000070501"/>
    </source>
</evidence>
<sequence length="301" mass="33484">MLRIRTATTRATFDIASALIHRPRPPHCLLTASPAYNRFISLSTPPPGPPALPSTGTSHGPSTAMVALPLFKLGALFVRHVSKYGANRIKLQAHEHPGFRAFAARYGQFIHQFNMRMNVSLLRDTAAELRAKEKAAAPTVKTKEEVEKEEIRRAKQRAGAEGETKRRTNFLTVWKRKFRPLPEDKAVDLFADVLGDAFILFVASAIILYEWQKAAQKPDTNAEKIQELTARFDELEQREAKLLEAERQQQERVLLIEEALRGFKDPKTKQPLLAASPEPVALPELRPSTTGGVPPSSSPAA</sequence>
<dbReference type="InParanoid" id="A0A136JDT2"/>
<evidence type="ECO:0000256" key="3">
    <source>
        <dbReference type="SAM" id="Coils"/>
    </source>
</evidence>
<dbReference type="PANTHER" id="PTHR12499">
    <property type="entry name" value="OPTIC ATROPHY 3 PROTEIN OPA3"/>
    <property type="match status" value="1"/>
</dbReference>
<dbReference type="OrthoDB" id="2129069at2759"/>
<keyword evidence="6" id="KW-1185">Reference proteome</keyword>
<protein>
    <submittedName>
        <fullName evidence="5">Optic atrophy 3 protein-domain-containing protein</fullName>
    </submittedName>
</protein>
<dbReference type="Proteomes" id="UP000070501">
    <property type="component" value="Unassembled WGS sequence"/>
</dbReference>
<evidence type="ECO:0000256" key="1">
    <source>
        <dbReference type="ARBA" id="ARBA00007584"/>
    </source>
</evidence>
<accession>A0A136JDT2</accession>
<dbReference type="GO" id="GO:0019216">
    <property type="term" value="P:regulation of lipid metabolic process"/>
    <property type="evidence" value="ECO:0007669"/>
    <property type="project" value="TreeGrafter"/>
</dbReference>
<dbReference type="Pfam" id="PF07047">
    <property type="entry name" value="OPA3"/>
    <property type="match status" value="1"/>
</dbReference>
<keyword evidence="2 3" id="KW-0175">Coiled coil</keyword>
<name>A0A136JDT2_9PEZI</name>
<feature type="coiled-coil region" evidence="3">
    <location>
        <begin position="225"/>
        <end position="252"/>
    </location>
</feature>
<proteinExistence type="inferred from homology"/>
<feature type="region of interest" description="Disordered" evidence="4">
    <location>
        <begin position="267"/>
        <end position="301"/>
    </location>
</feature>
<feature type="compositionally biased region" description="Low complexity" evidence="4">
    <location>
        <begin position="287"/>
        <end position="301"/>
    </location>
</feature>
<gene>
    <name evidence="5" type="ORF">Micbo1qcDRAFT_157218</name>
</gene>
<dbReference type="GO" id="GO:0005739">
    <property type="term" value="C:mitochondrion"/>
    <property type="evidence" value="ECO:0007669"/>
    <property type="project" value="TreeGrafter"/>
</dbReference>
<evidence type="ECO:0000313" key="5">
    <source>
        <dbReference type="EMBL" id="KXJ95333.1"/>
    </source>
</evidence>
<dbReference type="EMBL" id="KQ964246">
    <property type="protein sequence ID" value="KXJ95333.1"/>
    <property type="molecule type" value="Genomic_DNA"/>
</dbReference>
<reference evidence="6" key="1">
    <citation type="submission" date="2016-02" db="EMBL/GenBank/DDBJ databases">
        <title>Draft genome sequence of Microdochium bolleyi, a fungal endophyte of beachgrass.</title>
        <authorList>
            <consortium name="DOE Joint Genome Institute"/>
            <person name="David A.S."/>
            <person name="May G."/>
            <person name="Haridas S."/>
            <person name="Lim J."/>
            <person name="Wang M."/>
            <person name="Labutti K."/>
            <person name="Lipzen A."/>
            <person name="Barry K."/>
            <person name="Grigoriev I.V."/>
        </authorList>
    </citation>
    <scope>NUCLEOTIDE SEQUENCE [LARGE SCALE GENOMIC DNA]</scope>
    <source>
        <strain evidence="6">J235TASD1</strain>
    </source>
</reference>
<evidence type="ECO:0000256" key="2">
    <source>
        <dbReference type="ARBA" id="ARBA00023054"/>
    </source>
</evidence>
<dbReference type="AlphaFoldDB" id="A0A136JDT2"/>
<comment type="similarity">
    <text evidence="1">Belongs to the OPA3 family.</text>
</comment>
<organism evidence="5 6">
    <name type="scientific">Microdochium bolleyi</name>
    <dbReference type="NCBI Taxonomy" id="196109"/>
    <lineage>
        <taxon>Eukaryota</taxon>
        <taxon>Fungi</taxon>
        <taxon>Dikarya</taxon>
        <taxon>Ascomycota</taxon>
        <taxon>Pezizomycotina</taxon>
        <taxon>Sordariomycetes</taxon>
        <taxon>Xylariomycetidae</taxon>
        <taxon>Xylariales</taxon>
        <taxon>Microdochiaceae</taxon>
        <taxon>Microdochium</taxon>
    </lineage>
</organism>